<dbReference type="GO" id="GO:0071555">
    <property type="term" value="P:cell wall organization"/>
    <property type="evidence" value="ECO:0007669"/>
    <property type="project" value="UniProtKB-KW"/>
</dbReference>
<keyword evidence="2" id="KW-0808">Transferase</keyword>
<dbReference type="SUPFAM" id="SSF55729">
    <property type="entry name" value="Acyl-CoA N-acyltransferases (Nat)"/>
    <property type="match status" value="1"/>
</dbReference>
<accession>A0A2M6XB14</accession>
<keyword evidence="3" id="KW-0133">Cell shape</keyword>
<dbReference type="InterPro" id="IPR050644">
    <property type="entry name" value="PG_Glycine_Bridge_Synth"/>
</dbReference>
<evidence type="ECO:0000313" key="7">
    <source>
        <dbReference type="EMBL" id="PIU02270.1"/>
    </source>
</evidence>
<gene>
    <name evidence="7" type="ORF">COT66_01020</name>
</gene>
<proteinExistence type="inferred from homology"/>
<dbReference type="EMBL" id="PEZK01000019">
    <property type="protein sequence ID" value="PIU02270.1"/>
    <property type="molecule type" value="Genomic_DNA"/>
</dbReference>
<dbReference type="Gene3D" id="3.40.630.30">
    <property type="match status" value="1"/>
</dbReference>
<dbReference type="PANTHER" id="PTHR36174">
    <property type="entry name" value="LIPID II:GLYCINE GLYCYLTRANSFERASE"/>
    <property type="match status" value="1"/>
</dbReference>
<dbReference type="Proteomes" id="UP000231214">
    <property type="component" value="Unassembled WGS sequence"/>
</dbReference>
<evidence type="ECO:0008006" key="9">
    <source>
        <dbReference type="Google" id="ProtNLM"/>
    </source>
</evidence>
<dbReference type="GO" id="GO:0008360">
    <property type="term" value="P:regulation of cell shape"/>
    <property type="evidence" value="ECO:0007669"/>
    <property type="project" value="UniProtKB-KW"/>
</dbReference>
<keyword evidence="6" id="KW-0961">Cell wall biogenesis/degradation</keyword>
<comment type="similarity">
    <text evidence="1">Belongs to the FemABX family.</text>
</comment>
<dbReference type="PROSITE" id="PS51191">
    <property type="entry name" value="FEMABX"/>
    <property type="match status" value="1"/>
</dbReference>
<dbReference type="InterPro" id="IPR003447">
    <property type="entry name" value="FEMABX"/>
</dbReference>
<keyword evidence="4" id="KW-0573">Peptidoglycan synthesis</keyword>
<evidence type="ECO:0000256" key="5">
    <source>
        <dbReference type="ARBA" id="ARBA00023315"/>
    </source>
</evidence>
<keyword evidence="5" id="KW-0012">Acyltransferase</keyword>
<evidence type="ECO:0000313" key="8">
    <source>
        <dbReference type="Proteomes" id="UP000231214"/>
    </source>
</evidence>
<evidence type="ECO:0000256" key="1">
    <source>
        <dbReference type="ARBA" id="ARBA00009943"/>
    </source>
</evidence>
<dbReference type="GO" id="GO:0016755">
    <property type="term" value="F:aminoacyltransferase activity"/>
    <property type="evidence" value="ECO:0007669"/>
    <property type="project" value="InterPro"/>
</dbReference>
<sequence length="328" mass="38026">MALSGLPNRQQIALGDFEIEKVTDLRQTSQYAHYLRLQGWQVNKINGAYIFIRKLFGISIVKIQRAPITPEACAAFPRGVGIIYLEPLNKKQIPPGFKLKKTTFLPSKTLEINLKQSEEKILQQMKKDARYAIRQAQTSGISVYHNIGISGYRRAWRQSTPWRRWVPSLKSLQNLHATFGKNAWFLAAVVHHQIIAGTVILIAARRAYYYYAFTGRLGRQLLAQYLLVWEAIKQAKKIGCQELDFEGLYDQRFPDQSWRGFSHFKQSFGGREIEYPGCFGKLVRSEQTFDKFFRLTAFFKNTAFFFRRYTGNQILTCKKLIMGFLIKI</sequence>
<protein>
    <recommendedName>
        <fullName evidence="9">BioF2-like acetyltransferase domain-containing protein</fullName>
    </recommendedName>
</protein>
<organism evidence="7 8">
    <name type="scientific">Candidatus Shapirobacteria bacterium CG09_land_8_20_14_0_10_49_15</name>
    <dbReference type="NCBI Taxonomy" id="1974482"/>
    <lineage>
        <taxon>Bacteria</taxon>
        <taxon>Candidatus Shapironibacteriota</taxon>
    </lineage>
</organism>
<dbReference type="GO" id="GO:0009252">
    <property type="term" value="P:peptidoglycan biosynthetic process"/>
    <property type="evidence" value="ECO:0007669"/>
    <property type="project" value="UniProtKB-KW"/>
</dbReference>
<evidence type="ECO:0000256" key="3">
    <source>
        <dbReference type="ARBA" id="ARBA00022960"/>
    </source>
</evidence>
<evidence type="ECO:0000256" key="2">
    <source>
        <dbReference type="ARBA" id="ARBA00022679"/>
    </source>
</evidence>
<dbReference type="Pfam" id="PF02388">
    <property type="entry name" value="FemAB"/>
    <property type="match status" value="1"/>
</dbReference>
<evidence type="ECO:0000256" key="4">
    <source>
        <dbReference type="ARBA" id="ARBA00022984"/>
    </source>
</evidence>
<dbReference type="PANTHER" id="PTHR36174:SF1">
    <property type="entry name" value="LIPID II:GLYCINE GLYCYLTRANSFERASE"/>
    <property type="match status" value="1"/>
</dbReference>
<evidence type="ECO:0000256" key="6">
    <source>
        <dbReference type="ARBA" id="ARBA00023316"/>
    </source>
</evidence>
<reference evidence="8" key="1">
    <citation type="submission" date="2017-09" db="EMBL/GenBank/DDBJ databases">
        <title>Depth-based differentiation of microbial function through sediment-hosted aquifers and enrichment of novel symbionts in the deep terrestrial subsurface.</title>
        <authorList>
            <person name="Probst A.J."/>
            <person name="Ladd B."/>
            <person name="Jarett J.K."/>
            <person name="Geller-Mcgrath D.E."/>
            <person name="Sieber C.M.K."/>
            <person name="Emerson J.B."/>
            <person name="Anantharaman K."/>
            <person name="Thomas B.C."/>
            <person name="Malmstrom R."/>
            <person name="Stieglmeier M."/>
            <person name="Klingl A."/>
            <person name="Woyke T."/>
            <person name="Ryan C.M."/>
            <person name="Banfield J.F."/>
        </authorList>
    </citation>
    <scope>NUCLEOTIDE SEQUENCE [LARGE SCALE GENOMIC DNA]</scope>
</reference>
<comment type="caution">
    <text evidence="7">The sequence shown here is derived from an EMBL/GenBank/DDBJ whole genome shotgun (WGS) entry which is preliminary data.</text>
</comment>
<dbReference type="InterPro" id="IPR016181">
    <property type="entry name" value="Acyl_CoA_acyltransferase"/>
</dbReference>
<name>A0A2M6XB14_9BACT</name>
<dbReference type="AlphaFoldDB" id="A0A2M6XB14"/>